<evidence type="ECO:0000313" key="1">
    <source>
        <dbReference type="EMBL" id="KAJ5092138.1"/>
    </source>
</evidence>
<dbReference type="RefSeq" id="XP_056510334.1">
    <property type="nucleotide sequence ID" value="XM_056657534.1"/>
</dbReference>
<accession>A0A9W9F1V9</accession>
<reference evidence="1" key="1">
    <citation type="submission" date="2022-11" db="EMBL/GenBank/DDBJ databases">
        <authorList>
            <person name="Petersen C."/>
        </authorList>
    </citation>
    <scope>NUCLEOTIDE SEQUENCE</scope>
    <source>
        <strain evidence="1">IBT 34128</strain>
    </source>
</reference>
<gene>
    <name evidence="1" type="ORF">NUU61_007008</name>
</gene>
<proteinExistence type="predicted"/>
<reference evidence="1" key="2">
    <citation type="journal article" date="2023" name="IMA Fungus">
        <title>Comparative genomic study of the Penicillium genus elucidates a diverse pangenome and 15 lateral gene transfer events.</title>
        <authorList>
            <person name="Petersen C."/>
            <person name="Sorensen T."/>
            <person name="Nielsen M.R."/>
            <person name="Sondergaard T.E."/>
            <person name="Sorensen J.L."/>
            <person name="Fitzpatrick D.A."/>
            <person name="Frisvad J.C."/>
            <person name="Nielsen K.L."/>
        </authorList>
    </citation>
    <scope>NUCLEOTIDE SEQUENCE</scope>
    <source>
        <strain evidence="1">IBT 34128</strain>
    </source>
</reference>
<dbReference type="EMBL" id="JAPMSZ010000009">
    <property type="protein sequence ID" value="KAJ5092138.1"/>
    <property type="molecule type" value="Genomic_DNA"/>
</dbReference>
<comment type="caution">
    <text evidence="1">The sequence shown here is derived from an EMBL/GenBank/DDBJ whole genome shotgun (WGS) entry which is preliminary data.</text>
</comment>
<keyword evidence="2" id="KW-1185">Reference proteome</keyword>
<dbReference type="AlphaFoldDB" id="A0A9W9F1V9"/>
<dbReference type="GeneID" id="81396703"/>
<organism evidence="1 2">
    <name type="scientific">Penicillium alfredii</name>
    <dbReference type="NCBI Taxonomy" id="1506179"/>
    <lineage>
        <taxon>Eukaryota</taxon>
        <taxon>Fungi</taxon>
        <taxon>Dikarya</taxon>
        <taxon>Ascomycota</taxon>
        <taxon>Pezizomycotina</taxon>
        <taxon>Eurotiomycetes</taxon>
        <taxon>Eurotiomycetidae</taxon>
        <taxon>Eurotiales</taxon>
        <taxon>Aspergillaceae</taxon>
        <taxon>Penicillium</taxon>
    </lineage>
</organism>
<evidence type="ECO:0000313" key="2">
    <source>
        <dbReference type="Proteomes" id="UP001141434"/>
    </source>
</evidence>
<name>A0A9W9F1V9_9EURO</name>
<sequence length="160" mass="18088">MATQTIRSILAAEPWYYSGDRQCIKFRVDGTGEIWDGHETAFTLAASFDWKVLNSPVLEEQPAITGGRTAKTLAHLSMEITLTERRCPCPRGWNFDEKTLERIRMTSSTFKDSAFQPKTFSVRLEAGRFAKPFMEDHGGVKGFGDQAHSYALRLVFDSLM</sequence>
<protein>
    <submittedName>
        <fullName evidence="1">Uncharacterized protein</fullName>
    </submittedName>
</protein>
<dbReference type="Proteomes" id="UP001141434">
    <property type="component" value="Unassembled WGS sequence"/>
</dbReference>
<dbReference type="OrthoDB" id="2935237at2759"/>